<keyword evidence="1" id="KW-0805">Transcription regulation</keyword>
<feature type="domain" description="HTH arsR-type" evidence="4">
    <location>
        <begin position="7"/>
        <end position="113"/>
    </location>
</feature>
<dbReference type="RefSeq" id="WP_312863804.1">
    <property type="nucleotide sequence ID" value="NZ_JACHJP010000005.1"/>
</dbReference>
<keyword evidence="3" id="KW-0804">Transcription</keyword>
<dbReference type="InterPro" id="IPR036390">
    <property type="entry name" value="WH_DNA-bd_sf"/>
</dbReference>
<dbReference type="InterPro" id="IPR011991">
    <property type="entry name" value="ArsR-like_HTH"/>
</dbReference>
<dbReference type="EMBL" id="JACHJP010000005">
    <property type="protein sequence ID" value="MBB4917957.1"/>
    <property type="molecule type" value="Genomic_DNA"/>
</dbReference>
<sequence>MAAAGDGVTDVDDQVNDALKALANPIRRQMLGWLRDPRANFPTGQGAADLDEYGVCVSQLQEKAGLAQSTVSSYMASLERADLVIGARVGKWTHYRRNEERIARLIEVLDRTL</sequence>
<evidence type="ECO:0000256" key="1">
    <source>
        <dbReference type="ARBA" id="ARBA00023015"/>
    </source>
</evidence>
<dbReference type="SMART" id="SM00418">
    <property type="entry name" value="HTH_ARSR"/>
    <property type="match status" value="1"/>
</dbReference>
<evidence type="ECO:0000313" key="6">
    <source>
        <dbReference type="Proteomes" id="UP000552644"/>
    </source>
</evidence>
<reference evidence="5 6" key="1">
    <citation type="submission" date="2020-08" db="EMBL/GenBank/DDBJ databases">
        <title>Genomic Encyclopedia of Type Strains, Phase III (KMG-III): the genomes of soil and plant-associated and newly described type strains.</title>
        <authorList>
            <person name="Whitman W."/>
        </authorList>
    </citation>
    <scope>NUCLEOTIDE SEQUENCE [LARGE SCALE GENOMIC DNA]</scope>
    <source>
        <strain evidence="5 6">CECT 8840</strain>
    </source>
</reference>
<dbReference type="AlphaFoldDB" id="A0A7W7QQM6"/>
<gene>
    <name evidence="5" type="ORF">FHS44_005077</name>
</gene>
<organism evidence="5 6">
    <name type="scientific">Streptosporangium saharense</name>
    <dbReference type="NCBI Taxonomy" id="1706840"/>
    <lineage>
        <taxon>Bacteria</taxon>
        <taxon>Bacillati</taxon>
        <taxon>Actinomycetota</taxon>
        <taxon>Actinomycetes</taxon>
        <taxon>Streptosporangiales</taxon>
        <taxon>Streptosporangiaceae</taxon>
        <taxon>Streptosporangium</taxon>
    </lineage>
</organism>
<evidence type="ECO:0000313" key="5">
    <source>
        <dbReference type="EMBL" id="MBB4917957.1"/>
    </source>
</evidence>
<name>A0A7W7QQM6_9ACTN</name>
<evidence type="ECO:0000259" key="4">
    <source>
        <dbReference type="PROSITE" id="PS50987"/>
    </source>
</evidence>
<dbReference type="InterPro" id="IPR001845">
    <property type="entry name" value="HTH_ArsR_DNA-bd_dom"/>
</dbReference>
<keyword evidence="2" id="KW-0238">DNA-binding</keyword>
<dbReference type="InterPro" id="IPR036388">
    <property type="entry name" value="WH-like_DNA-bd_sf"/>
</dbReference>
<dbReference type="Proteomes" id="UP000552644">
    <property type="component" value="Unassembled WGS sequence"/>
</dbReference>
<dbReference type="GO" id="GO:0003700">
    <property type="term" value="F:DNA-binding transcription factor activity"/>
    <property type="evidence" value="ECO:0007669"/>
    <property type="project" value="InterPro"/>
</dbReference>
<evidence type="ECO:0000256" key="2">
    <source>
        <dbReference type="ARBA" id="ARBA00023125"/>
    </source>
</evidence>
<dbReference type="PROSITE" id="PS50987">
    <property type="entry name" value="HTH_ARSR_2"/>
    <property type="match status" value="1"/>
</dbReference>
<dbReference type="PANTHER" id="PTHR33154:SF33">
    <property type="entry name" value="TRANSCRIPTIONAL REPRESSOR SDPR"/>
    <property type="match status" value="1"/>
</dbReference>
<accession>A0A7W7QQM6</accession>
<dbReference type="CDD" id="cd00090">
    <property type="entry name" value="HTH_ARSR"/>
    <property type="match status" value="1"/>
</dbReference>
<dbReference type="PANTHER" id="PTHR33154">
    <property type="entry name" value="TRANSCRIPTIONAL REGULATOR, ARSR FAMILY"/>
    <property type="match status" value="1"/>
</dbReference>
<evidence type="ECO:0000256" key="3">
    <source>
        <dbReference type="ARBA" id="ARBA00023163"/>
    </source>
</evidence>
<comment type="caution">
    <text evidence="5">The sequence shown here is derived from an EMBL/GenBank/DDBJ whole genome shotgun (WGS) entry which is preliminary data.</text>
</comment>
<dbReference type="GO" id="GO:0003677">
    <property type="term" value="F:DNA binding"/>
    <property type="evidence" value="ECO:0007669"/>
    <property type="project" value="UniProtKB-KW"/>
</dbReference>
<dbReference type="SUPFAM" id="SSF46785">
    <property type="entry name" value="Winged helix' DNA-binding domain"/>
    <property type="match status" value="1"/>
</dbReference>
<dbReference type="Gene3D" id="1.10.10.10">
    <property type="entry name" value="Winged helix-like DNA-binding domain superfamily/Winged helix DNA-binding domain"/>
    <property type="match status" value="1"/>
</dbReference>
<keyword evidence="6" id="KW-1185">Reference proteome</keyword>
<dbReference type="InterPro" id="IPR051081">
    <property type="entry name" value="HTH_MetalResp_TranReg"/>
</dbReference>
<protein>
    <submittedName>
        <fullName evidence="5">ArsR family transcriptional regulator</fullName>
    </submittedName>
</protein>
<proteinExistence type="predicted"/>